<protein>
    <submittedName>
        <fullName evidence="3">Uncharacterized protein</fullName>
    </submittedName>
</protein>
<dbReference type="EMBL" id="DS017015">
    <property type="protein sequence ID" value="KMU89760.1"/>
    <property type="molecule type" value="Genomic_DNA"/>
</dbReference>
<feature type="transmembrane region" description="Helical" evidence="2">
    <location>
        <begin position="55"/>
        <end position="76"/>
    </location>
</feature>
<evidence type="ECO:0000313" key="4">
    <source>
        <dbReference type="Proteomes" id="UP000054563"/>
    </source>
</evidence>
<reference evidence="4" key="1">
    <citation type="journal article" date="2010" name="Genome Res.">
        <title>Population genomic sequencing of Coccidioides fungi reveals recent hybridization and transposon control.</title>
        <authorList>
            <person name="Neafsey D.E."/>
            <person name="Barker B.M."/>
            <person name="Sharpton T.J."/>
            <person name="Stajich J.E."/>
            <person name="Park D.J."/>
            <person name="Whiston E."/>
            <person name="Hung C.-Y."/>
            <person name="McMahan C."/>
            <person name="White J."/>
            <person name="Sykes S."/>
            <person name="Heiman D."/>
            <person name="Young S."/>
            <person name="Zeng Q."/>
            <person name="Abouelleil A."/>
            <person name="Aftuck L."/>
            <person name="Bessette D."/>
            <person name="Brown A."/>
            <person name="FitzGerald M."/>
            <person name="Lui A."/>
            <person name="Macdonald J.P."/>
            <person name="Priest M."/>
            <person name="Orbach M.J."/>
            <person name="Galgiani J.N."/>
            <person name="Kirkland T.N."/>
            <person name="Cole G.T."/>
            <person name="Birren B.W."/>
            <person name="Henn M.R."/>
            <person name="Taylor J.W."/>
            <person name="Rounsley S.D."/>
        </authorList>
    </citation>
    <scope>NUCLEOTIDE SEQUENCE [LARGE SCALE GENOMIC DNA]</scope>
    <source>
        <strain evidence="4">H538.4</strain>
    </source>
</reference>
<organism evidence="3 4">
    <name type="scientific">Coccidioides immitis H538.4</name>
    <dbReference type="NCBI Taxonomy" id="396776"/>
    <lineage>
        <taxon>Eukaryota</taxon>
        <taxon>Fungi</taxon>
        <taxon>Dikarya</taxon>
        <taxon>Ascomycota</taxon>
        <taxon>Pezizomycotina</taxon>
        <taxon>Eurotiomycetes</taxon>
        <taxon>Eurotiomycetidae</taxon>
        <taxon>Onygenales</taxon>
        <taxon>Onygenaceae</taxon>
        <taxon>Coccidioides</taxon>
    </lineage>
</organism>
<sequence>MIEKNGRTWRSKEFTKDNSASGEPGLAFNKLRNQTGIKHTGKEMWAVNHAFITRILWRLVAVVCYCAYPSTIWRAIAKQAPRDWKRNGRECVAGETRSGVSEGKIGWELNMHFARGPQCGETAAEKRANAAEWCGMRKLITD</sequence>
<name>A0A0J8RX84_COCIT</name>
<feature type="compositionally biased region" description="Basic and acidic residues" evidence="1">
    <location>
        <begin position="1"/>
        <end position="16"/>
    </location>
</feature>
<evidence type="ECO:0000313" key="3">
    <source>
        <dbReference type="EMBL" id="KMU89760.1"/>
    </source>
</evidence>
<feature type="region of interest" description="Disordered" evidence="1">
    <location>
        <begin position="1"/>
        <end position="27"/>
    </location>
</feature>
<evidence type="ECO:0000256" key="2">
    <source>
        <dbReference type="SAM" id="Phobius"/>
    </source>
</evidence>
<keyword evidence="2" id="KW-1133">Transmembrane helix</keyword>
<proteinExistence type="predicted"/>
<dbReference type="AlphaFoldDB" id="A0A0J8RX84"/>
<keyword evidence="2" id="KW-0812">Transmembrane</keyword>
<keyword evidence="2" id="KW-0472">Membrane</keyword>
<dbReference type="VEuPathDB" id="FungiDB:CIHG_07793"/>
<dbReference type="Proteomes" id="UP000054563">
    <property type="component" value="Unassembled WGS sequence"/>
</dbReference>
<gene>
    <name evidence="3" type="ORF">CIHG_07793</name>
</gene>
<evidence type="ECO:0000256" key="1">
    <source>
        <dbReference type="SAM" id="MobiDB-lite"/>
    </source>
</evidence>
<accession>A0A0J8RX84</accession>